<name>A0A9W4D6D2_BLUGR</name>
<feature type="compositionally biased region" description="Acidic residues" evidence="1">
    <location>
        <begin position="605"/>
        <end position="621"/>
    </location>
</feature>
<dbReference type="AlphaFoldDB" id="A0A9W4D6D2"/>
<dbReference type="Proteomes" id="UP000683417">
    <property type="component" value="Unassembled WGS sequence"/>
</dbReference>
<feature type="compositionally biased region" description="Basic residues" evidence="1">
    <location>
        <begin position="779"/>
        <end position="789"/>
    </location>
</feature>
<reference evidence="2" key="1">
    <citation type="submission" date="2020-10" db="EMBL/GenBank/DDBJ databases">
        <authorList>
            <person name="Muller C M."/>
        </authorList>
    </citation>
    <scope>NUCLEOTIDE SEQUENCE</scope>
    <source>
        <strain evidence="2">THUN-12</strain>
    </source>
</reference>
<sequence>MSHHFSLVPQQSHAIPSHLIPQPSPHPHPHPQHHPHSHPHLQSYPYHHPQPHPQPHPQQPIHTHPNSPPLVASVSHLSSATSLYASLLLPLSIQLIHTNHHTQPTNSSFGLVHCYPPQQILNLTQAPQYFPIQLTHIFLPAPNPQALRDFWGQCELLIPGTVGHIEKIESGERCCLRDYDGNLIEVHWSMQPIEGITVPAIMNMDTTIPYHSSRDRELKYYPPRQRDSTRHRERARGDRDRLERDRVERDRKERDRCEREKGGRESNDRNRGDRDRRDRERDSRNRDRGRQQTFPLGSSSFPSAMPPDKDTRRVLQWQKDVARSISLPDEDYSSDDSDEHVDRKELPPICAAGHPYSDTPCRERRGRDKPSAPDSRIPQRAGSYPKDFDRERESRRLQDRPKVGRRETVADMERSREYTNGDSRSKPSSRIQGKQVLGSLIGGAATAAVVYGMINSRPESPPPVSKPRYRHSYAHNSQSDPFAYRSSNRRRNHSVGNNYTIADHKGIQMIDREVWAARRDSGIGGMSGVSSGGDRVDEQSSSSGTRQDSYKTGPKGSRLSEERRYHYRDSSNRRERGRDGEFRNRYSRPLTILPAAPEPGSESSESSESDSTNESESACESESEREIERERVRNRQKRRARIEKELQSEKKPESDVEDRERPLHDRPTAHAEDQGFKQDSSYASAKPYHSPTLSVISQSLSSTSGSTLKAEREIISKVPTPPSAMSPRIRSSSHPQRERDWIRYPENETTEYYTDRHRGYEPAYEYSAAPPVTGPSYSSHHHGSRRSTRATREVPPSPSGTGYEYPESVSPGDSVSSADSNKYRRRRTQKHRR</sequence>
<gene>
    <name evidence="2" type="ORF">BGTH12_LOCUS6247</name>
</gene>
<feature type="compositionally biased region" description="Polar residues" evidence="1">
    <location>
        <begin position="291"/>
        <end position="302"/>
    </location>
</feature>
<proteinExistence type="predicted"/>
<organism evidence="2 3">
    <name type="scientific">Blumeria graminis f. sp. triticale</name>
    <dbReference type="NCBI Taxonomy" id="1689686"/>
    <lineage>
        <taxon>Eukaryota</taxon>
        <taxon>Fungi</taxon>
        <taxon>Dikarya</taxon>
        <taxon>Ascomycota</taxon>
        <taxon>Pezizomycotina</taxon>
        <taxon>Leotiomycetes</taxon>
        <taxon>Erysiphales</taxon>
        <taxon>Erysiphaceae</taxon>
        <taxon>Blumeria</taxon>
    </lineage>
</organism>
<feature type="compositionally biased region" description="Polar residues" evidence="1">
    <location>
        <begin position="811"/>
        <end position="820"/>
    </location>
</feature>
<feature type="compositionally biased region" description="Basic residues" evidence="1">
    <location>
        <begin position="823"/>
        <end position="833"/>
    </location>
</feature>
<feature type="region of interest" description="Disordered" evidence="1">
    <location>
        <begin position="16"/>
        <end position="72"/>
    </location>
</feature>
<feature type="compositionally biased region" description="Basic and acidic residues" evidence="1">
    <location>
        <begin position="386"/>
        <end position="425"/>
    </location>
</feature>
<feature type="region of interest" description="Disordered" evidence="1">
    <location>
        <begin position="326"/>
        <end position="432"/>
    </location>
</feature>
<feature type="region of interest" description="Disordered" evidence="1">
    <location>
        <begin position="458"/>
        <end position="499"/>
    </location>
</feature>
<feature type="region of interest" description="Disordered" evidence="1">
    <location>
        <begin position="524"/>
        <end position="833"/>
    </location>
</feature>
<feature type="compositionally biased region" description="Low complexity" evidence="1">
    <location>
        <begin position="690"/>
        <end position="708"/>
    </location>
</feature>
<feature type="region of interest" description="Disordered" evidence="1">
    <location>
        <begin position="213"/>
        <end position="310"/>
    </location>
</feature>
<feature type="compositionally biased region" description="Basic and acidic residues" evidence="1">
    <location>
        <begin position="558"/>
        <end position="584"/>
    </location>
</feature>
<feature type="compositionally biased region" description="Acidic residues" evidence="1">
    <location>
        <begin position="328"/>
        <end position="339"/>
    </location>
</feature>
<feature type="compositionally biased region" description="Basic and acidic residues" evidence="1">
    <location>
        <begin position="213"/>
        <end position="290"/>
    </location>
</feature>
<feature type="compositionally biased region" description="Basic residues" evidence="1">
    <location>
        <begin position="27"/>
        <end position="39"/>
    </location>
</feature>
<evidence type="ECO:0000256" key="1">
    <source>
        <dbReference type="SAM" id="MobiDB-lite"/>
    </source>
</evidence>
<evidence type="ECO:0000313" key="2">
    <source>
        <dbReference type="EMBL" id="CAD6504889.1"/>
    </source>
</evidence>
<protein>
    <submittedName>
        <fullName evidence="2">BgTH12-00390</fullName>
    </submittedName>
</protein>
<feature type="compositionally biased region" description="Basic and acidic residues" evidence="1">
    <location>
        <begin position="735"/>
        <end position="746"/>
    </location>
</feature>
<feature type="compositionally biased region" description="Basic and acidic residues" evidence="1">
    <location>
        <begin position="642"/>
        <end position="676"/>
    </location>
</feature>
<feature type="compositionally biased region" description="Basic and acidic residues" evidence="1">
    <location>
        <begin position="360"/>
        <end position="371"/>
    </location>
</feature>
<evidence type="ECO:0000313" key="3">
    <source>
        <dbReference type="Proteomes" id="UP000683417"/>
    </source>
</evidence>
<accession>A0A9W4D6D2</accession>
<feature type="compositionally biased region" description="Basic and acidic residues" evidence="1">
    <location>
        <begin position="622"/>
        <end position="633"/>
    </location>
</feature>
<dbReference type="EMBL" id="CAJHIT010000009">
    <property type="protein sequence ID" value="CAD6504889.1"/>
    <property type="molecule type" value="Genomic_DNA"/>
</dbReference>
<comment type="caution">
    <text evidence="2">The sequence shown here is derived from an EMBL/GenBank/DDBJ whole genome shotgun (WGS) entry which is preliminary data.</text>
</comment>